<sequence length="437" mass="48053">LRLRGGGCRCTGMLEVRWKSHWRSVCQENLNKEMRDSICRQLGCGPPLDEPSQIIYSSKMEPALRLQWCPSPKATSMSMCQGTPSNCTERVVLACTEPEKTTPEPPPSTTPEPTGPPRLQLVDGDSSCSGFLELHQKGIWGTVAATPGVSPLLATQICHHLGCGTAIDSHGGVREPPRSHMPVRWEVMEPCETQLLLHCFNRTHHPQRGQRPAFIFCSGPPPRALRRLGGGPTPCEGDIEIFHEGQWRVLCDQWAQRSQWGHQLCQELQCGKLSSSTQLRDPPVLGITCDVPTLHLCHMRVSPGDTHPLSPGQDSKPHPVGTSAGTITSICLGLLLLAVLLLICGPPAYRRMMKRISKKKQRQWIGPTGLNQTASFHRNSTVTPRPRAQGGDNEYVQPPKKSSHHSAYPALEGAYRASNPPDNSSDSDYDLHSTSRV</sequence>
<name>A0A7L3LF84_9CHAR</name>
<evidence type="ECO:0000313" key="7">
    <source>
        <dbReference type="Proteomes" id="UP000582182"/>
    </source>
</evidence>
<organism evidence="6 7">
    <name type="scientific">Turnix velox</name>
    <name type="common">Little buttonquail</name>
    <dbReference type="NCBI Taxonomy" id="2529409"/>
    <lineage>
        <taxon>Eukaryota</taxon>
        <taxon>Metazoa</taxon>
        <taxon>Chordata</taxon>
        <taxon>Craniata</taxon>
        <taxon>Vertebrata</taxon>
        <taxon>Euteleostomi</taxon>
        <taxon>Archelosauria</taxon>
        <taxon>Archosauria</taxon>
        <taxon>Dinosauria</taxon>
        <taxon>Saurischia</taxon>
        <taxon>Theropoda</taxon>
        <taxon>Coelurosauria</taxon>
        <taxon>Aves</taxon>
        <taxon>Neognathae</taxon>
        <taxon>Neoaves</taxon>
        <taxon>Charadriiformes</taxon>
        <taxon>Turnicidae</taxon>
        <taxon>Turnix</taxon>
    </lineage>
</organism>
<dbReference type="GO" id="GO:0031295">
    <property type="term" value="P:T cell costimulation"/>
    <property type="evidence" value="ECO:0007669"/>
    <property type="project" value="TreeGrafter"/>
</dbReference>
<dbReference type="Proteomes" id="UP000582182">
    <property type="component" value="Unassembled WGS sequence"/>
</dbReference>
<feature type="non-terminal residue" evidence="6">
    <location>
        <position position="437"/>
    </location>
</feature>
<comment type="caution">
    <text evidence="6">The sequence shown here is derived from an EMBL/GenBank/DDBJ whole genome shotgun (WGS) entry which is preliminary data.</text>
</comment>
<feature type="compositionally biased region" description="Polar residues" evidence="3">
    <location>
        <begin position="369"/>
        <end position="383"/>
    </location>
</feature>
<comment type="caution">
    <text evidence="2">Lacks conserved residue(s) required for the propagation of feature annotation.</text>
</comment>
<dbReference type="PRINTS" id="PR00258">
    <property type="entry name" value="SPERACTRCPTR"/>
</dbReference>
<feature type="region of interest" description="Disordered" evidence="3">
    <location>
        <begin position="97"/>
        <end position="119"/>
    </location>
</feature>
<feature type="region of interest" description="Disordered" evidence="3">
    <location>
        <begin position="360"/>
        <end position="437"/>
    </location>
</feature>
<keyword evidence="4" id="KW-1133">Transmembrane helix</keyword>
<gene>
    <name evidence="6" type="primary">Cd5</name>
    <name evidence="6" type="ORF">TURVEL_R03812</name>
</gene>
<dbReference type="PANTHER" id="PTHR47309:SF1">
    <property type="entry name" value="T-CELL SURFACE GLYCOPROTEIN CD5"/>
    <property type="match status" value="1"/>
</dbReference>
<dbReference type="PRINTS" id="PR01409">
    <property type="entry name" value="TCELLCD5"/>
</dbReference>
<evidence type="ECO:0000256" key="4">
    <source>
        <dbReference type="SAM" id="Phobius"/>
    </source>
</evidence>
<dbReference type="SMART" id="SM00202">
    <property type="entry name" value="SR"/>
    <property type="match status" value="2"/>
</dbReference>
<dbReference type="GO" id="GO:0005886">
    <property type="term" value="C:plasma membrane"/>
    <property type="evidence" value="ECO:0007669"/>
    <property type="project" value="TreeGrafter"/>
</dbReference>
<keyword evidence="1" id="KW-1015">Disulfide bond</keyword>
<evidence type="ECO:0000313" key="6">
    <source>
        <dbReference type="EMBL" id="NXU52676.1"/>
    </source>
</evidence>
<feature type="non-terminal residue" evidence="6">
    <location>
        <position position="1"/>
    </location>
</feature>
<dbReference type="OrthoDB" id="544868at2759"/>
<evidence type="ECO:0000256" key="1">
    <source>
        <dbReference type="ARBA" id="ARBA00023157"/>
    </source>
</evidence>
<dbReference type="EMBL" id="VZTY01015826">
    <property type="protein sequence ID" value="NXU52676.1"/>
    <property type="molecule type" value="Genomic_DNA"/>
</dbReference>
<feature type="compositionally biased region" description="Pro residues" evidence="3">
    <location>
        <begin position="103"/>
        <end position="116"/>
    </location>
</feature>
<dbReference type="SUPFAM" id="SSF56487">
    <property type="entry name" value="SRCR-like"/>
    <property type="match status" value="3"/>
</dbReference>
<feature type="transmembrane region" description="Helical" evidence="4">
    <location>
        <begin position="327"/>
        <end position="349"/>
    </location>
</feature>
<proteinExistence type="predicted"/>
<dbReference type="Pfam" id="PF00530">
    <property type="entry name" value="SRCR"/>
    <property type="match status" value="3"/>
</dbReference>
<dbReference type="InterPro" id="IPR001190">
    <property type="entry name" value="SRCR"/>
</dbReference>
<dbReference type="PANTHER" id="PTHR47309">
    <property type="entry name" value="T-CELL SURFACE GLYCOPROTEIN CD5"/>
    <property type="match status" value="1"/>
</dbReference>
<accession>A0A7L3LF84</accession>
<dbReference type="AlphaFoldDB" id="A0A7L3LF84"/>
<evidence type="ECO:0000256" key="3">
    <source>
        <dbReference type="SAM" id="MobiDB-lite"/>
    </source>
</evidence>
<keyword evidence="7" id="KW-1185">Reference proteome</keyword>
<dbReference type="Gene3D" id="3.10.250.10">
    <property type="entry name" value="SRCR-like domain"/>
    <property type="match status" value="3"/>
</dbReference>
<protein>
    <submittedName>
        <fullName evidence="6">CD5 protein</fullName>
    </submittedName>
</protein>
<dbReference type="InterPro" id="IPR036772">
    <property type="entry name" value="SRCR-like_dom_sf"/>
</dbReference>
<dbReference type="PROSITE" id="PS50287">
    <property type="entry name" value="SRCR_2"/>
    <property type="match status" value="2"/>
</dbReference>
<evidence type="ECO:0000259" key="5">
    <source>
        <dbReference type="PROSITE" id="PS50287"/>
    </source>
</evidence>
<keyword evidence="4" id="KW-0812">Transmembrane</keyword>
<feature type="domain" description="SRCR" evidence="5">
    <location>
        <begin position="119"/>
        <end position="252"/>
    </location>
</feature>
<reference evidence="6 7" key="1">
    <citation type="submission" date="2019-09" db="EMBL/GenBank/DDBJ databases">
        <title>Bird 10,000 Genomes (B10K) Project - Family phase.</title>
        <authorList>
            <person name="Zhang G."/>
        </authorList>
    </citation>
    <scope>NUCLEOTIDE SEQUENCE [LARGE SCALE GENOMIC DNA]</scope>
    <source>
        <strain evidence="6">B10K-DU-029-46</strain>
    </source>
</reference>
<feature type="domain" description="SRCR" evidence="5">
    <location>
        <begin position="1"/>
        <end position="96"/>
    </location>
</feature>
<dbReference type="InterPro" id="IPR003566">
    <property type="entry name" value="Tcell_CD5"/>
</dbReference>
<keyword evidence="4" id="KW-0472">Membrane</keyword>
<evidence type="ECO:0000256" key="2">
    <source>
        <dbReference type="PROSITE-ProRule" id="PRU00196"/>
    </source>
</evidence>